<evidence type="ECO:0000256" key="9">
    <source>
        <dbReference type="HAMAP-Rule" id="MF_01987"/>
    </source>
</evidence>
<accession>A0A414J374</accession>
<dbReference type="CDD" id="cd01174">
    <property type="entry name" value="ribokinase"/>
    <property type="match status" value="1"/>
</dbReference>
<keyword evidence="1 9" id="KW-0808">Transferase</keyword>
<evidence type="ECO:0000256" key="1">
    <source>
        <dbReference type="ARBA" id="ARBA00022679"/>
    </source>
</evidence>
<comment type="similarity">
    <text evidence="9">Belongs to the carbohydrate kinase PfkB family. Ribokinase subfamily.</text>
</comment>
<dbReference type="HAMAP" id="MF_01987">
    <property type="entry name" value="Ribokinase"/>
    <property type="match status" value="1"/>
</dbReference>
<comment type="function">
    <text evidence="9">Catalyzes the phosphorylation of ribose at O-5 in a reaction requiring ATP and magnesium. The resulting D-ribose-5-phosphate can then be used either for sythesis of nucleotides, histidine, and tryptophan, or as a component of the pentose phosphate pathway.</text>
</comment>
<feature type="binding site" evidence="9">
    <location>
        <position position="179"/>
    </location>
    <ligand>
        <name>ATP</name>
        <dbReference type="ChEBI" id="CHEBI:30616"/>
    </ligand>
</feature>
<feature type="binding site" evidence="9">
    <location>
        <position position="243"/>
    </location>
    <ligand>
        <name>substrate</name>
    </ligand>
</feature>
<comment type="caution">
    <text evidence="9">Lacks conserved residue(s) required for the propagation of feature annotation.</text>
</comment>
<dbReference type="GO" id="GO:0005737">
    <property type="term" value="C:cytoplasm"/>
    <property type="evidence" value="ECO:0007669"/>
    <property type="project" value="UniProtKB-SubCell"/>
</dbReference>
<feature type="binding site" evidence="9">
    <location>
        <position position="276"/>
    </location>
    <ligand>
        <name>K(+)</name>
        <dbReference type="ChEBI" id="CHEBI:29103"/>
    </ligand>
</feature>
<evidence type="ECO:0000256" key="4">
    <source>
        <dbReference type="ARBA" id="ARBA00022777"/>
    </source>
</evidence>
<dbReference type="InterPro" id="IPR011611">
    <property type="entry name" value="PfkB_dom"/>
</dbReference>
<dbReference type="PRINTS" id="PR00990">
    <property type="entry name" value="RIBOKINASE"/>
</dbReference>
<evidence type="ECO:0000256" key="6">
    <source>
        <dbReference type="ARBA" id="ARBA00022842"/>
    </source>
</evidence>
<keyword evidence="4 9" id="KW-0418">Kinase</keyword>
<dbReference type="SUPFAM" id="SSF53613">
    <property type="entry name" value="Ribokinase-like"/>
    <property type="match status" value="1"/>
</dbReference>
<keyword evidence="8 9" id="KW-0119">Carbohydrate metabolism</keyword>
<feature type="binding site" evidence="9">
    <location>
        <begin position="38"/>
        <end position="42"/>
    </location>
    <ligand>
        <name>substrate</name>
    </ligand>
</feature>
<feature type="binding site" evidence="9">
    <location>
        <position position="282"/>
    </location>
    <ligand>
        <name>K(+)</name>
        <dbReference type="ChEBI" id="CHEBI:29103"/>
    </ligand>
</feature>
<feature type="binding site" evidence="9">
    <location>
        <begin position="10"/>
        <end position="12"/>
    </location>
    <ligand>
        <name>substrate</name>
    </ligand>
</feature>
<dbReference type="InterPro" id="IPR011877">
    <property type="entry name" value="Ribokinase"/>
</dbReference>
<dbReference type="EMBL" id="QSKF01000010">
    <property type="protein sequence ID" value="RHE38838.1"/>
    <property type="molecule type" value="Genomic_DNA"/>
</dbReference>
<comment type="subcellular location">
    <subcellularLocation>
        <location evidence="9">Cytoplasm</location>
    </subcellularLocation>
</comment>
<feature type="binding site" evidence="9">
    <location>
        <begin position="242"/>
        <end position="243"/>
    </location>
    <ligand>
        <name>ATP</name>
        <dbReference type="ChEBI" id="CHEBI:30616"/>
    </ligand>
</feature>
<reference evidence="11 12" key="1">
    <citation type="submission" date="2018-08" db="EMBL/GenBank/DDBJ databases">
        <title>A genome reference for cultivated species of the human gut microbiota.</title>
        <authorList>
            <person name="Zou Y."/>
            <person name="Xue W."/>
            <person name="Luo G."/>
        </authorList>
    </citation>
    <scope>NUCLEOTIDE SEQUENCE [LARGE SCALE GENOMIC DNA]</scope>
    <source>
        <strain evidence="11 12">AM28-23</strain>
    </source>
</reference>
<dbReference type="GO" id="GO:0004747">
    <property type="term" value="F:ribokinase activity"/>
    <property type="evidence" value="ECO:0007669"/>
    <property type="project" value="UniProtKB-UniRule"/>
</dbReference>
<dbReference type="InterPro" id="IPR002139">
    <property type="entry name" value="Ribo/fructo_kinase"/>
</dbReference>
<protein>
    <recommendedName>
        <fullName evidence="9">Ribokinase</fullName>
        <shortName evidence="9">RK</shortName>
        <ecNumber evidence="9">2.7.1.15</ecNumber>
    </recommendedName>
</protein>
<keyword evidence="6 9" id="KW-0460">Magnesium</keyword>
<sequence>MKVLNFGSLNLDYVYQVESILIPGETQASKSRQIFCGGKGLNQSIALAKAGIPVYHAGLIGEGGEQLLEVCRENGVNTEFIKQIPGPCGHTVIQVDRNGQNCILLFGGSNRSMSKEFVDSVLDSFEKGDIILLQNEINELDYIIDRAYEKKMMIILNPSPFDSALESCDLSKISLFLMNEIEGFQITGEKEPDKILAKVKKLYPNAKVVLTLGGDGSVYQDETGIYRQGIFKVKAVDTTAAGDTFTGYFISSIIDGMPVQDGLKLAAKASAIAVSRAGATASIPVRSEVVEK</sequence>
<dbReference type="InterPro" id="IPR029056">
    <property type="entry name" value="Ribokinase-like"/>
</dbReference>
<dbReference type="PANTHER" id="PTHR10584">
    <property type="entry name" value="SUGAR KINASE"/>
    <property type="match status" value="1"/>
</dbReference>
<evidence type="ECO:0000256" key="2">
    <source>
        <dbReference type="ARBA" id="ARBA00022723"/>
    </source>
</evidence>
<feature type="binding site" evidence="9">
    <location>
        <position position="237"/>
    </location>
    <ligand>
        <name>K(+)</name>
        <dbReference type="ChEBI" id="CHEBI:29103"/>
    </ligand>
</feature>
<organism evidence="11 12">
    <name type="scientific">Blautia obeum</name>
    <dbReference type="NCBI Taxonomy" id="40520"/>
    <lineage>
        <taxon>Bacteria</taxon>
        <taxon>Bacillati</taxon>
        <taxon>Bacillota</taxon>
        <taxon>Clostridia</taxon>
        <taxon>Lachnospirales</taxon>
        <taxon>Lachnospiraceae</taxon>
        <taxon>Blautia</taxon>
    </lineage>
</organism>
<comment type="caution">
    <text evidence="11">The sequence shown here is derived from an EMBL/GenBank/DDBJ whole genome shotgun (WGS) entry which is preliminary data.</text>
</comment>
<gene>
    <name evidence="9" type="primary">rbsK</name>
    <name evidence="11" type="ORF">DW740_12575</name>
</gene>
<comment type="subunit">
    <text evidence="9">Homodimer.</text>
</comment>
<feature type="binding site" evidence="9">
    <location>
        <begin position="211"/>
        <end position="216"/>
    </location>
    <ligand>
        <name>ATP</name>
        <dbReference type="ChEBI" id="CHEBI:30616"/>
    </ligand>
</feature>
<evidence type="ECO:0000313" key="11">
    <source>
        <dbReference type="EMBL" id="RHE38838.1"/>
    </source>
</evidence>
<name>A0A414J374_9FIRM</name>
<comment type="pathway">
    <text evidence="9">Carbohydrate metabolism; D-ribose degradation; D-ribose 5-phosphate from beta-D-ribopyranose: step 2/2.</text>
</comment>
<keyword evidence="3 9" id="KW-0547">Nucleotide-binding</keyword>
<keyword evidence="2 9" id="KW-0479">Metal-binding</keyword>
<feature type="binding site" evidence="9">
    <location>
        <position position="278"/>
    </location>
    <ligand>
        <name>K(+)</name>
        <dbReference type="ChEBI" id="CHEBI:29103"/>
    </ligand>
</feature>
<keyword evidence="5 9" id="KW-0067">ATP-binding</keyword>
<feature type="binding site" evidence="9">
    <location>
        <position position="239"/>
    </location>
    <ligand>
        <name>K(+)</name>
        <dbReference type="ChEBI" id="CHEBI:29103"/>
    </ligand>
</feature>
<evidence type="ECO:0000256" key="8">
    <source>
        <dbReference type="ARBA" id="ARBA00023277"/>
    </source>
</evidence>
<keyword evidence="9" id="KW-0963">Cytoplasm</keyword>
<dbReference type="Proteomes" id="UP000283745">
    <property type="component" value="Unassembled WGS sequence"/>
</dbReference>
<evidence type="ECO:0000256" key="3">
    <source>
        <dbReference type="ARBA" id="ARBA00022741"/>
    </source>
</evidence>
<comment type="catalytic activity">
    <reaction evidence="9">
        <text>D-ribose + ATP = D-ribose 5-phosphate + ADP + H(+)</text>
        <dbReference type="Rhea" id="RHEA:13697"/>
        <dbReference type="ChEBI" id="CHEBI:15378"/>
        <dbReference type="ChEBI" id="CHEBI:30616"/>
        <dbReference type="ChEBI" id="CHEBI:47013"/>
        <dbReference type="ChEBI" id="CHEBI:78346"/>
        <dbReference type="ChEBI" id="CHEBI:456216"/>
        <dbReference type="EC" id="2.7.1.15"/>
    </reaction>
</comment>
<proteinExistence type="inferred from homology"/>
<comment type="cofactor">
    <cofactor evidence="9">
        <name>Mg(2+)</name>
        <dbReference type="ChEBI" id="CHEBI:18420"/>
    </cofactor>
    <text evidence="9">Requires a divalent cation, most likely magnesium in vivo, as an electrophilic catalyst to aid phosphoryl group transfer. It is the chelate of the metal and the nucleotide that is the actual substrate.</text>
</comment>
<feature type="binding site" evidence="9">
    <location>
        <position position="136"/>
    </location>
    <ligand>
        <name>substrate</name>
    </ligand>
</feature>
<dbReference type="GO" id="GO:0046872">
    <property type="term" value="F:metal ion binding"/>
    <property type="evidence" value="ECO:0007669"/>
    <property type="project" value="UniProtKB-KW"/>
</dbReference>
<dbReference type="AlphaFoldDB" id="A0A414J374"/>
<feature type="binding site" evidence="9">
    <location>
        <position position="273"/>
    </location>
    <ligand>
        <name>K(+)</name>
        <dbReference type="ChEBI" id="CHEBI:29103"/>
    </ligand>
</feature>
<dbReference type="Pfam" id="PF00294">
    <property type="entry name" value="PfkB"/>
    <property type="match status" value="1"/>
</dbReference>
<evidence type="ECO:0000256" key="7">
    <source>
        <dbReference type="ARBA" id="ARBA00022958"/>
    </source>
</evidence>
<dbReference type="UniPathway" id="UPA00916">
    <property type="reaction ID" value="UER00889"/>
</dbReference>
<dbReference type="GO" id="GO:0019303">
    <property type="term" value="P:D-ribose catabolic process"/>
    <property type="evidence" value="ECO:0007669"/>
    <property type="project" value="UniProtKB-UniRule"/>
</dbReference>
<comment type="activity regulation">
    <text evidence="9">Activated by a monovalent cation that binds near, but not in, the active site. The most likely occupant of the site in vivo is potassium. Ion binding induces a conformational change that may alter substrate affinity.</text>
</comment>
<dbReference type="PANTHER" id="PTHR10584:SF166">
    <property type="entry name" value="RIBOKINASE"/>
    <property type="match status" value="1"/>
</dbReference>
<evidence type="ECO:0000259" key="10">
    <source>
        <dbReference type="Pfam" id="PF00294"/>
    </source>
</evidence>
<evidence type="ECO:0000256" key="5">
    <source>
        <dbReference type="ARBA" id="ARBA00022840"/>
    </source>
</evidence>
<feature type="active site" description="Proton acceptor" evidence="9">
    <location>
        <position position="243"/>
    </location>
</feature>
<dbReference type="RefSeq" id="WP_118050537.1">
    <property type="nucleotide sequence ID" value="NZ_CABJFK010000010.1"/>
</dbReference>
<dbReference type="GO" id="GO:0005524">
    <property type="term" value="F:ATP binding"/>
    <property type="evidence" value="ECO:0007669"/>
    <property type="project" value="UniProtKB-UniRule"/>
</dbReference>
<feature type="domain" description="Carbohydrate kinase PfkB" evidence="10">
    <location>
        <begin position="3"/>
        <end position="284"/>
    </location>
</feature>
<dbReference type="EC" id="2.7.1.15" evidence="9"/>
<evidence type="ECO:0000313" key="12">
    <source>
        <dbReference type="Proteomes" id="UP000283745"/>
    </source>
</evidence>
<dbReference type="Gene3D" id="3.40.1190.20">
    <property type="match status" value="1"/>
</dbReference>
<keyword evidence="7 9" id="KW-0630">Potassium</keyword>